<proteinExistence type="predicted"/>
<evidence type="ECO:0000313" key="2">
    <source>
        <dbReference type="EMBL" id="KAK8482144.1"/>
    </source>
</evidence>
<dbReference type="Proteomes" id="UP001472677">
    <property type="component" value="Unassembled WGS sequence"/>
</dbReference>
<evidence type="ECO:0000313" key="3">
    <source>
        <dbReference type="Proteomes" id="UP001472677"/>
    </source>
</evidence>
<feature type="non-terminal residue" evidence="2">
    <location>
        <position position="71"/>
    </location>
</feature>
<reference evidence="2 3" key="1">
    <citation type="journal article" date="2024" name="G3 (Bethesda)">
        <title>Genome assembly of Hibiscus sabdariffa L. provides insights into metabolisms of medicinal natural products.</title>
        <authorList>
            <person name="Kim T."/>
        </authorList>
    </citation>
    <scope>NUCLEOTIDE SEQUENCE [LARGE SCALE GENOMIC DNA]</scope>
    <source>
        <strain evidence="2">TK-2024</strain>
        <tissue evidence="2">Old leaves</tissue>
    </source>
</reference>
<keyword evidence="3" id="KW-1185">Reference proteome</keyword>
<sequence length="71" mass="8067">MVLIVFNELLTKKYVELHIFAKKILVFSLRTTAQEKEPIDVVANQKTPQPDKGKASMHAENVQGKDHVHVD</sequence>
<organism evidence="2 3">
    <name type="scientific">Hibiscus sabdariffa</name>
    <name type="common">roselle</name>
    <dbReference type="NCBI Taxonomy" id="183260"/>
    <lineage>
        <taxon>Eukaryota</taxon>
        <taxon>Viridiplantae</taxon>
        <taxon>Streptophyta</taxon>
        <taxon>Embryophyta</taxon>
        <taxon>Tracheophyta</taxon>
        <taxon>Spermatophyta</taxon>
        <taxon>Magnoliopsida</taxon>
        <taxon>eudicotyledons</taxon>
        <taxon>Gunneridae</taxon>
        <taxon>Pentapetalae</taxon>
        <taxon>rosids</taxon>
        <taxon>malvids</taxon>
        <taxon>Malvales</taxon>
        <taxon>Malvaceae</taxon>
        <taxon>Malvoideae</taxon>
        <taxon>Hibiscus</taxon>
    </lineage>
</organism>
<dbReference type="EMBL" id="JBBPBM010001762">
    <property type="protein sequence ID" value="KAK8482144.1"/>
    <property type="molecule type" value="Genomic_DNA"/>
</dbReference>
<protein>
    <submittedName>
        <fullName evidence="2">Uncharacterized protein</fullName>
    </submittedName>
</protein>
<gene>
    <name evidence="2" type="ORF">V6N12_011628</name>
</gene>
<evidence type="ECO:0000256" key="1">
    <source>
        <dbReference type="SAM" id="MobiDB-lite"/>
    </source>
</evidence>
<feature type="region of interest" description="Disordered" evidence="1">
    <location>
        <begin position="40"/>
        <end position="71"/>
    </location>
</feature>
<accession>A0ABR1ZND4</accession>
<comment type="caution">
    <text evidence="2">The sequence shown here is derived from an EMBL/GenBank/DDBJ whole genome shotgun (WGS) entry which is preliminary data.</text>
</comment>
<name>A0ABR1ZND4_9ROSI</name>